<dbReference type="Proteomes" id="UP000077603">
    <property type="component" value="Chromosome"/>
</dbReference>
<dbReference type="KEGG" id="bne:DA69_07735"/>
<evidence type="ECO:0000313" key="1">
    <source>
        <dbReference type="EMBL" id="ANF54642.1"/>
    </source>
</evidence>
<dbReference type="EMBL" id="CP015614">
    <property type="protein sequence ID" value="ANF54642.1"/>
    <property type="molecule type" value="Genomic_DNA"/>
</dbReference>
<dbReference type="RefSeq" id="WP_025976255.1">
    <property type="nucleotide sequence ID" value="NZ_CP015614.1"/>
</dbReference>
<gene>
    <name evidence="1" type="ORF">DA69_07735</name>
</gene>
<dbReference type="STRING" id="588932.DA69_07735"/>
<name>A0A172Y663_9CAUL</name>
<dbReference type="eggNOG" id="ENOG5032TAA">
    <property type="taxonomic scope" value="Bacteria"/>
</dbReference>
<sequence length="123" mass="13505">MALHHIRLELAREPDHPHGNADDGYDLVLTLDKDARLDAAAIAAAPENTRVRRFKGTQTLAVGQLTRAEDGRWVLDLPGEDTDAEGFRLDDEQFVVGEYVSLAQPGGDMRAYRVTLAQPLPTA</sequence>
<evidence type="ECO:0000313" key="2">
    <source>
        <dbReference type="Proteomes" id="UP000077603"/>
    </source>
</evidence>
<accession>A0A172Y663</accession>
<proteinExistence type="predicted"/>
<reference evidence="1 2" key="1">
    <citation type="journal article" date="2014" name="Genome Announc.">
        <title>Genome Sequence of a Promising Hydrogen-Producing Facultative Anaerobic Bacterium, Brevundimonas naejangsanensis Strain B1.</title>
        <authorList>
            <person name="Su H."/>
            <person name="Zhang T."/>
            <person name="Bao M."/>
            <person name="Jiang Y."/>
            <person name="Wang Y."/>
            <person name="Tan T."/>
        </authorList>
    </citation>
    <scope>NUCLEOTIDE SEQUENCE [LARGE SCALE GENOMIC DNA]</scope>
    <source>
        <strain evidence="1 2">B1</strain>
    </source>
</reference>
<keyword evidence="2" id="KW-1185">Reference proteome</keyword>
<protein>
    <submittedName>
        <fullName evidence="1">Uncharacterized protein</fullName>
    </submittedName>
</protein>
<organism evidence="1 2">
    <name type="scientific">Brevundimonas naejangsanensis</name>
    <dbReference type="NCBI Taxonomy" id="588932"/>
    <lineage>
        <taxon>Bacteria</taxon>
        <taxon>Pseudomonadati</taxon>
        <taxon>Pseudomonadota</taxon>
        <taxon>Alphaproteobacteria</taxon>
        <taxon>Caulobacterales</taxon>
        <taxon>Caulobacteraceae</taxon>
        <taxon>Brevundimonas</taxon>
    </lineage>
</organism>
<dbReference type="OrthoDB" id="9801741at2"/>
<dbReference type="AlphaFoldDB" id="A0A172Y663"/>